<protein>
    <submittedName>
        <fullName evidence="1">Uncharacterized protein</fullName>
    </submittedName>
</protein>
<name>A0ABD5WQP0_9EURY</name>
<dbReference type="EMBL" id="JBHSZH010000005">
    <property type="protein sequence ID" value="MFC7081413.1"/>
    <property type="molecule type" value="Genomic_DNA"/>
</dbReference>
<evidence type="ECO:0000313" key="2">
    <source>
        <dbReference type="Proteomes" id="UP001596407"/>
    </source>
</evidence>
<comment type="caution">
    <text evidence="1">The sequence shown here is derived from an EMBL/GenBank/DDBJ whole genome shotgun (WGS) entry which is preliminary data.</text>
</comment>
<keyword evidence="2" id="KW-1185">Reference proteome</keyword>
<dbReference type="Proteomes" id="UP001596407">
    <property type="component" value="Unassembled WGS sequence"/>
</dbReference>
<dbReference type="RefSeq" id="WP_382210044.1">
    <property type="nucleotide sequence ID" value="NZ_JBHSZH010000005.1"/>
</dbReference>
<proteinExistence type="predicted"/>
<sequence>MWYRSATAVTHTASESHREGILSVAFNNGSTDSRTSIASSTELFPVAFWNVMPKILRNGTSASASGAGENAP</sequence>
<organism evidence="1 2">
    <name type="scientific">Halorussus caseinilyticus</name>
    <dbReference type="NCBI Taxonomy" id="3034025"/>
    <lineage>
        <taxon>Archaea</taxon>
        <taxon>Methanobacteriati</taxon>
        <taxon>Methanobacteriota</taxon>
        <taxon>Stenosarchaea group</taxon>
        <taxon>Halobacteria</taxon>
        <taxon>Halobacteriales</taxon>
        <taxon>Haladaptataceae</taxon>
        <taxon>Halorussus</taxon>
    </lineage>
</organism>
<accession>A0ABD5WQP0</accession>
<evidence type="ECO:0000313" key="1">
    <source>
        <dbReference type="EMBL" id="MFC7081413.1"/>
    </source>
</evidence>
<reference evidence="1 2" key="1">
    <citation type="journal article" date="2019" name="Int. J. Syst. Evol. Microbiol.">
        <title>The Global Catalogue of Microorganisms (GCM) 10K type strain sequencing project: providing services to taxonomists for standard genome sequencing and annotation.</title>
        <authorList>
            <consortium name="The Broad Institute Genomics Platform"/>
            <consortium name="The Broad Institute Genome Sequencing Center for Infectious Disease"/>
            <person name="Wu L."/>
            <person name="Ma J."/>
        </authorList>
    </citation>
    <scope>NUCLEOTIDE SEQUENCE [LARGE SCALE GENOMIC DNA]</scope>
    <source>
        <strain evidence="1 2">DT72</strain>
    </source>
</reference>
<gene>
    <name evidence="1" type="ORF">ACFQJ6_16150</name>
</gene>
<dbReference type="AlphaFoldDB" id="A0ABD5WQP0"/>